<dbReference type="EMBL" id="KI289385">
    <property type="protein sequence ID" value="ESA08283.1"/>
    <property type="molecule type" value="Genomic_DNA"/>
</dbReference>
<evidence type="ECO:0000313" key="1">
    <source>
        <dbReference type="EMBL" id="ESA08283.1"/>
    </source>
</evidence>
<gene>
    <name evidence="1" type="ORF">GLOINDRAFT_31895</name>
</gene>
<accession>U9TPP0</accession>
<name>U9TPP0_RHIID</name>
<reference evidence="1" key="1">
    <citation type="submission" date="2013-07" db="EMBL/GenBank/DDBJ databases">
        <title>The genome of an arbuscular mycorrhizal fungus provides insights into the evolution of the oldest plant symbiosis.</title>
        <authorList>
            <consortium name="DOE Joint Genome Institute"/>
            <person name="Tisserant E."/>
            <person name="Malbreil M."/>
            <person name="Kuo A."/>
            <person name="Kohler A."/>
            <person name="Symeonidi A."/>
            <person name="Balestrini R."/>
            <person name="Charron P."/>
            <person name="Duensing N."/>
            <person name="Frei-dit-Frey N."/>
            <person name="Gianinazzi-Pearson V."/>
            <person name="Gilbert B."/>
            <person name="Handa Y."/>
            <person name="Hijri M."/>
            <person name="Kaul R."/>
            <person name="Kawaguchi M."/>
            <person name="Krajinski F."/>
            <person name="Lammers P."/>
            <person name="Lapierre D."/>
            <person name="Masclaux F.G."/>
            <person name="Murat C."/>
            <person name="Morin E."/>
            <person name="Ndikumana S."/>
            <person name="Pagni M."/>
            <person name="Petitpierre D."/>
            <person name="Requena N."/>
            <person name="Rosikiewicz P."/>
            <person name="Riley R."/>
            <person name="Saito K."/>
            <person name="San Clemente H."/>
            <person name="Shapiro H."/>
            <person name="van Tuinen D."/>
            <person name="Becard G."/>
            <person name="Bonfante P."/>
            <person name="Paszkowski U."/>
            <person name="Shachar-Hill Y."/>
            <person name="Young J.P."/>
            <person name="Sanders I.R."/>
            <person name="Henrissat B."/>
            <person name="Rensing S.A."/>
            <person name="Grigoriev I.V."/>
            <person name="Corradi N."/>
            <person name="Roux C."/>
            <person name="Martin F."/>
        </authorList>
    </citation>
    <scope>NUCLEOTIDE SEQUENCE</scope>
    <source>
        <strain evidence="1">DAOM 197198</strain>
    </source>
</reference>
<dbReference type="HOGENOM" id="CLU_2868747_0_0_1"/>
<protein>
    <submittedName>
        <fullName evidence="1">Uncharacterized protein</fullName>
    </submittedName>
</protein>
<proteinExistence type="predicted"/>
<organism evidence="1">
    <name type="scientific">Rhizophagus irregularis (strain DAOM 181602 / DAOM 197198 / MUCL 43194)</name>
    <name type="common">Arbuscular mycorrhizal fungus</name>
    <name type="synonym">Glomus intraradices</name>
    <dbReference type="NCBI Taxonomy" id="747089"/>
    <lineage>
        <taxon>Eukaryota</taxon>
        <taxon>Fungi</taxon>
        <taxon>Fungi incertae sedis</taxon>
        <taxon>Mucoromycota</taxon>
        <taxon>Glomeromycotina</taxon>
        <taxon>Glomeromycetes</taxon>
        <taxon>Glomerales</taxon>
        <taxon>Glomeraceae</taxon>
        <taxon>Rhizophagus</taxon>
    </lineage>
</organism>
<sequence length="64" mass="7595">MKSDNGGNQWLYNAKTNAIKTRAFEEFSRVRFYVRISSQCYTFFMIKVLLFSNPILARSMFNEL</sequence>
<dbReference type="AlphaFoldDB" id="U9TPP0"/>